<feature type="chain" id="PRO_5039717480" evidence="2">
    <location>
        <begin position="27"/>
        <end position="141"/>
    </location>
</feature>
<evidence type="ECO:0000256" key="1">
    <source>
        <dbReference type="SAM" id="MobiDB-lite"/>
    </source>
</evidence>
<organism evidence="4 5">
    <name type="scientific">Streptomyces morookaense</name>
    <name type="common">Streptoverticillium morookaense</name>
    <dbReference type="NCBI Taxonomy" id="1970"/>
    <lineage>
        <taxon>Bacteria</taxon>
        <taxon>Bacillati</taxon>
        <taxon>Actinomycetota</taxon>
        <taxon>Actinomycetes</taxon>
        <taxon>Kitasatosporales</taxon>
        <taxon>Streptomycetaceae</taxon>
        <taxon>Streptomyces</taxon>
    </lineage>
</organism>
<comment type="caution">
    <text evidence="4">The sequence shown here is derived from an EMBL/GenBank/DDBJ whole genome shotgun (WGS) entry which is preliminary data.</text>
</comment>
<feature type="signal peptide" evidence="2">
    <location>
        <begin position="1"/>
        <end position="26"/>
    </location>
</feature>
<dbReference type="Pfam" id="PF04205">
    <property type="entry name" value="FMN_bind"/>
    <property type="match status" value="1"/>
</dbReference>
<evidence type="ECO:0000313" key="4">
    <source>
        <dbReference type="EMBL" id="NVK76591.1"/>
    </source>
</evidence>
<evidence type="ECO:0000259" key="3">
    <source>
        <dbReference type="SMART" id="SM00900"/>
    </source>
</evidence>
<proteinExistence type="predicted"/>
<dbReference type="InterPro" id="IPR007329">
    <property type="entry name" value="FMN-bd"/>
</dbReference>
<feature type="domain" description="FMN-binding" evidence="3">
    <location>
        <begin position="62"/>
        <end position="139"/>
    </location>
</feature>
<keyword evidence="2" id="KW-0732">Signal</keyword>
<evidence type="ECO:0000256" key="2">
    <source>
        <dbReference type="SAM" id="SignalP"/>
    </source>
</evidence>
<dbReference type="GO" id="GO:0010181">
    <property type="term" value="F:FMN binding"/>
    <property type="evidence" value="ECO:0007669"/>
    <property type="project" value="InterPro"/>
</dbReference>
<feature type="region of interest" description="Disordered" evidence="1">
    <location>
        <begin position="26"/>
        <end position="58"/>
    </location>
</feature>
<reference evidence="4 5" key="1">
    <citation type="submission" date="2020-04" db="EMBL/GenBank/DDBJ databases">
        <title>Draft Genome Sequence of Streptomyces morookaense DSM 40503, an 8-azaguanine-producing strain.</title>
        <authorList>
            <person name="Qi J."/>
            <person name="Gao J.-M."/>
        </authorList>
    </citation>
    <scope>NUCLEOTIDE SEQUENCE [LARGE SCALE GENOMIC DNA]</scope>
    <source>
        <strain evidence="4 5">DSM 40503</strain>
    </source>
</reference>
<dbReference type="AlphaFoldDB" id="A0A7Y7E5Q2"/>
<dbReference type="RefSeq" id="WP_171078378.1">
    <property type="nucleotide sequence ID" value="NZ_BNBU01000001.1"/>
</dbReference>
<dbReference type="Gene3D" id="3.90.1010.20">
    <property type="match status" value="1"/>
</dbReference>
<dbReference type="Proteomes" id="UP000587462">
    <property type="component" value="Unassembled WGS sequence"/>
</dbReference>
<dbReference type="GO" id="GO:0016020">
    <property type="term" value="C:membrane"/>
    <property type="evidence" value="ECO:0007669"/>
    <property type="project" value="InterPro"/>
</dbReference>
<evidence type="ECO:0000313" key="5">
    <source>
        <dbReference type="Proteomes" id="UP000587462"/>
    </source>
</evidence>
<dbReference type="SMART" id="SM00900">
    <property type="entry name" value="FMN_bind"/>
    <property type="match status" value="1"/>
</dbReference>
<protein>
    <submittedName>
        <fullName evidence="4">FMN-binding protein</fullName>
    </submittedName>
</protein>
<keyword evidence="5" id="KW-1185">Reference proteome</keyword>
<name>A0A7Y7E5Q2_STRMO</name>
<gene>
    <name evidence="4" type="ORF">HG542_02840</name>
</gene>
<sequence>MRRAAVTTLSTAAGVVLLLSLKPHQSAPPPAVAAHRPGTSPPAHAPGSSRTGTFTGDVIDTDYGPVQVAVTLQQGRLTAVKALQVPSDRGRSREISSYAVPRLTQEALGAQSAQIDAVSGASYTSEGYTQSLQSALDKAGA</sequence>
<accession>A0A7Y7E5Q2</accession>
<dbReference type="EMBL" id="JABBXF010000004">
    <property type="protein sequence ID" value="NVK76591.1"/>
    <property type="molecule type" value="Genomic_DNA"/>
</dbReference>